<dbReference type="KEGG" id="cme:CYME_CMK024C"/>
<reference evidence="2 3" key="2">
    <citation type="journal article" date="2007" name="BMC Biol.">
        <title>A 100%-complete sequence reveals unusually simple genomic features in the hot-spring red alga Cyanidioschyzon merolae.</title>
        <authorList>
            <person name="Nozaki H."/>
            <person name="Takano H."/>
            <person name="Misumi O."/>
            <person name="Terasawa K."/>
            <person name="Matsuzaki M."/>
            <person name="Maruyama S."/>
            <person name="Nishida K."/>
            <person name="Yagisawa F."/>
            <person name="Yoshida Y."/>
            <person name="Fujiwara T."/>
            <person name="Takio S."/>
            <person name="Tamura K."/>
            <person name="Chung S.J."/>
            <person name="Nakamura S."/>
            <person name="Kuroiwa H."/>
            <person name="Tanaka K."/>
            <person name="Sato N."/>
            <person name="Kuroiwa T."/>
        </authorList>
    </citation>
    <scope>NUCLEOTIDE SEQUENCE [LARGE SCALE GENOMIC DNA]</scope>
    <source>
        <strain evidence="2 3">10D</strain>
    </source>
</reference>
<keyword evidence="1" id="KW-1133">Transmembrane helix</keyword>
<accession>M1VCR6</accession>
<organism evidence="2 3">
    <name type="scientific">Cyanidioschyzon merolae (strain NIES-3377 / 10D)</name>
    <name type="common">Unicellular red alga</name>
    <dbReference type="NCBI Taxonomy" id="280699"/>
    <lineage>
        <taxon>Eukaryota</taxon>
        <taxon>Rhodophyta</taxon>
        <taxon>Bangiophyceae</taxon>
        <taxon>Cyanidiales</taxon>
        <taxon>Cyanidiaceae</taxon>
        <taxon>Cyanidioschyzon</taxon>
    </lineage>
</organism>
<dbReference type="EMBL" id="AP006493">
    <property type="protein sequence ID" value="BAM80422.1"/>
    <property type="molecule type" value="Genomic_DNA"/>
</dbReference>
<proteinExistence type="predicted"/>
<keyword evidence="1" id="KW-0472">Membrane</keyword>
<dbReference type="OrthoDB" id="10306395at2759"/>
<reference evidence="2 3" key="1">
    <citation type="journal article" date="2004" name="Nature">
        <title>Genome sequence of the ultrasmall unicellular red alga Cyanidioschyzon merolae 10D.</title>
        <authorList>
            <person name="Matsuzaki M."/>
            <person name="Misumi O."/>
            <person name="Shin-i T."/>
            <person name="Maruyama S."/>
            <person name="Takahara M."/>
            <person name="Miyagishima S."/>
            <person name="Mori T."/>
            <person name="Nishida K."/>
            <person name="Yagisawa F."/>
            <person name="Nishida K."/>
            <person name="Yoshida Y."/>
            <person name="Nishimura Y."/>
            <person name="Nakao S."/>
            <person name="Kobayashi T."/>
            <person name="Momoyama Y."/>
            <person name="Higashiyama T."/>
            <person name="Minoda A."/>
            <person name="Sano M."/>
            <person name="Nomoto H."/>
            <person name="Oishi K."/>
            <person name="Hayashi H."/>
            <person name="Ohta F."/>
            <person name="Nishizaka S."/>
            <person name="Haga S."/>
            <person name="Miura S."/>
            <person name="Morishita T."/>
            <person name="Kabeya Y."/>
            <person name="Terasawa K."/>
            <person name="Suzuki Y."/>
            <person name="Ishii Y."/>
            <person name="Asakawa S."/>
            <person name="Takano H."/>
            <person name="Ohta N."/>
            <person name="Kuroiwa H."/>
            <person name="Tanaka K."/>
            <person name="Shimizu N."/>
            <person name="Sugano S."/>
            <person name="Sato N."/>
            <person name="Nozaki H."/>
            <person name="Ogasawara N."/>
            <person name="Kohara Y."/>
            <person name="Kuroiwa T."/>
        </authorList>
    </citation>
    <scope>NUCLEOTIDE SEQUENCE [LARGE SCALE GENOMIC DNA]</scope>
    <source>
        <strain evidence="2 3">10D</strain>
    </source>
</reference>
<protein>
    <recommendedName>
        <fullName evidence="4">MARVEL domain-containing protein</fullName>
    </recommendedName>
</protein>
<feature type="transmembrane region" description="Helical" evidence="1">
    <location>
        <begin position="129"/>
        <end position="151"/>
    </location>
</feature>
<name>M1VCR6_CYAM1</name>
<feature type="transmembrane region" description="Helical" evidence="1">
    <location>
        <begin position="67"/>
        <end position="87"/>
    </location>
</feature>
<evidence type="ECO:0000256" key="1">
    <source>
        <dbReference type="SAM" id="Phobius"/>
    </source>
</evidence>
<keyword evidence="1" id="KW-0812">Transmembrane</keyword>
<dbReference type="GeneID" id="16994378"/>
<dbReference type="Gramene" id="CMK024CT">
    <property type="protein sequence ID" value="CMK024CT"/>
    <property type="gene ID" value="CMK024C"/>
</dbReference>
<feature type="transmembrane region" description="Helical" evidence="1">
    <location>
        <begin position="93"/>
        <end position="117"/>
    </location>
</feature>
<feature type="transmembrane region" description="Helical" evidence="1">
    <location>
        <begin position="12"/>
        <end position="30"/>
    </location>
</feature>
<gene>
    <name evidence="2" type="ORF">CYME_CMK024C</name>
</gene>
<evidence type="ECO:0000313" key="2">
    <source>
        <dbReference type="EMBL" id="BAM80422.1"/>
    </source>
</evidence>
<dbReference type="Proteomes" id="UP000007014">
    <property type="component" value="Chromosome 11"/>
</dbReference>
<evidence type="ECO:0000313" key="3">
    <source>
        <dbReference type="Proteomes" id="UP000007014"/>
    </source>
</evidence>
<dbReference type="AlphaFoldDB" id="M1VCR6"/>
<sequence>MALDIARGFRLFCYFVVIALSIASFALIVHDLKPIINGKRYCFPHFYTTGTVGTSVSICNFGIADNVIMFVFALFTFMFVLIGSFVSSLEPHIFIFEVAVNGFNTIWAMIWAIVVSARIGGSRSKKENAVLGFSWIDFALLLFALIVTLAVERGQKGSSDDVGEADTERAEA</sequence>
<keyword evidence="3" id="KW-1185">Reference proteome</keyword>
<dbReference type="HOGENOM" id="CLU_1557477_0_0_1"/>
<dbReference type="RefSeq" id="XP_005536458.1">
    <property type="nucleotide sequence ID" value="XM_005536401.1"/>
</dbReference>
<evidence type="ECO:0008006" key="4">
    <source>
        <dbReference type="Google" id="ProtNLM"/>
    </source>
</evidence>